<dbReference type="EMBL" id="JAXUIC010000003">
    <property type="protein sequence ID" value="KAK4595300.1"/>
    <property type="molecule type" value="Genomic_DNA"/>
</dbReference>
<organism evidence="1 2">
    <name type="scientific">Quercus rubra</name>
    <name type="common">Northern red oak</name>
    <name type="synonym">Quercus borealis</name>
    <dbReference type="NCBI Taxonomy" id="3512"/>
    <lineage>
        <taxon>Eukaryota</taxon>
        <taxon>Viridiplantae</taxon>
        <taxon>Streptophyta</taxon>
        <taxon>Embryophyta</taxon>
        <taxon>Tracheophyta</taxon>
        <taxon>Spermatophyta</taxon>
        <taxon>Magnoliopsida</taxon>
        <taxon>eudicotyledons</taxon>
        <taxon>Gunneridae</taxon>
        <taxon>Pentapetalae</taxon>
        <taxon>rosids</taxon>
        <taxon>fabids</taxon>
        <taxon>Fagales</taxon>
        <taxon>Fagaceae</taxon>
        <taxon>Quercus</taxon>
    </lineage>
</organism>
<proteinExistence type="predicted"/>
<keyword evidence="2" id="KW-1185">Reference proteome</keyword>
<name>A0AAN7J2B4_QUERU</name>
<sequence>KVNFNTISTSLNLIESSGRAIIMLPKGTKLCIDDALYSSKSRRNLLSFKNICYNGYHIKTNNEGSEEFLCITSIVSGQKLILEKLSIFSSVLYYTTMRIVETNIAIH</sequence>
<feature type="non-terminal residue" evidence="1">
    <location>
        <position position="1"/>
    </location>
</feature>
<dbReference type="Proteomes" id="UP001324115">
    <property type="component" value="Unassembled WGS sequence"/>
</dbReference>
<reference evidence="1 2" key="1">
    <citation type="journal article" date="2023" name="G3 (Bethesda)">
        <title>A haplotype-resolved chromosome-scale genome for Quercus rubra L. provides insights into the genetics of adaptive traits for red oak species.</title>
        <authorList>
            <person name="Kapoor B."/>
            <person name="Jenkins J."/>
            <person name="Schmutz J."/>
            <person name="Zhebentyayeva T."/>
            <person name="Kuelheim C."/>
            <person name="Coggeshall M."/>
            <person name="Heim C."/>
            <person name="Lasky J.R."/>
            <person name="Leites L."/>
            <person name="Islam-Faridi N."/>
            <person name="Romero-Severson J."/>
            <person name="DeLeo V.L."/>
            <person name="Lucas S.M."/>
            <person name="Lazic D."/>
            <person name="Gailing O."/>
            <person name="Carlson J."/>
            <person name="Staton M."/>
        </authorList>
    </citation>
    <scope>NUCLEOTIDE SEQUENCE [LARGE SCALE GENOMIC DNA]</scope>
    <source>
        <strain evidence="1">Pseudo-F2</strain>
    </source>
</reference>
<gene>
    <name evidence="1" type="ORF">RGQ29_013657</name>
</gene>
<dbReference type="AlphaFoldDB" id="A0AAN7J2B4"/>
<protein>
    <submittedName>
        <fullName evidence="1">Uncharacterized protein</fullName>
    </submittedName>
</protein>
<comment type="caution">
    <text evidence="1">The sequence shown here is derived from an EMBL/GenBank/DDBJ whole genome shotgun (WGS) entry which is preliminary data.</text>
</comment>
<accession>A0AAN7J2B4</accession>
<evidence type="ECO:0000313" key="1">
    <source>
        <dbReference type="EMBL" id="KAK4595300.1"/>
    </source>
</evidence>
<evidence type="ECO:0000313" key="2">
    <source>
        <dbReference type="Proteomes" id="UP001324115"/>
    </source>
</evidence>